<keyword evidence="3" id="KW-1185">Reference proteome</keyword>
<comment type="caution">
    <text evidence="2">The sequence shown here is derived from an EMBL/GenBank/DDBJ whole genome shotgun (WGS) entry which is preliminary data.</text>
</comment>
<dbReference type="RefSeq" id="WP_095584839.1">
    <property type="nucleotide sequence ID" value="NZ_JAJQQQ010000021.1"/>
</dbReference>
<dbReference type="EMBL" id="NSJV01000647">
    <property type="protein sequence ID" value="PAU44556.1"/>
    <property type="molecule type" value="Genomic_DNA"/>
</dbReference>
<dbReference type="Proteomes" id="UP000218944">
    <property type="component" value="Unassembled WGS sequence"/>
</dbReference>
<dbReference type="AlphaFoldDB" id="A0A2A2CZF9"/>
<sequence>MPNLISGPGITEFFRDGFQHTAWRWETRRAYGVAHETEDLQRFLRGEPPVPGPARPWLLTMASLEEEGKRVERVRVIDEPPTDYQRWLLEDVADSVAAGEDIRYLPRAEAERLEVPMRDFWLFDSRMIGLFHFDGDRSLGMELTDDPAAVLQGCQIRDAAWHYACPAHELTGPVRSSM</sequence>
<protein>
    <recommendedName>
        <fullName evidence="1">DUF6879 domain-containing protein</fullName>
    </recommendedName>
</protein>
<proteinExistence type="predicted"/>
<dbReference type="Pfam" id="PF21806">
    <property type="entry name" value="DUF6879"/>
    <property type="match status" value="1"/>
</dbReference>
<name>A0A2A2CZF9_9ACTN</name>
<accession>A0A2A2CZF9</accession>
<reference evidence="2 3" key="1">
    <citation type="submission" date="2017-08" db="EMBL/GenBank/DDBJ databases">
        <title>Genome sequence of Streptomyces albireticuli NRRL B-1670.</title>
        <authorList>
            <person name="Graham D.E."/>
            <person name="Mahan K.M."/>
            <person name="Klingeman D.M."/>
            <person name="Hettich R.L."/>
            <person name="Parry R.J."/>
            <person name="Spain J.C."/>
        </authorList>
    </citation>
    <scope>NUCLEOTIDE SEQUENCE [LARGE SCALE GENOMIC DNA]</scope>
    <source>
        <strain evidence="2 3">NRRL B-1670</strain>
    </source>
</reference>
<evidence type="ECO:0000313" key="2">
    <source>
        <dbReference type="EMBL" id="PAU44556.1"/>
    </source>
</evidence>
<evidence type="ECO:0000259" key="1">
    <source>
        <dbReference type="Pfam" id="PF21806"/>
    </source>
</evidence>
<feature type="domain" description="DUF6879" evidence="1">
    <location>
        <begin position="11"/>
        <end position="169"/>
    </location>
</feature>
<gene>
    <name evidence="2" type="ORF">CK936_34290</name>
</gene>
<organism evidence="2 3">
    <name type="scientific">Streptomyces albireticuli</name>
    <dbReference type="NCBI Taxonomy" id="1940"/>
    <lineage>
        <taxon>Bacteria</taxon>
        <taxon>Bacillati</taxon>
        <taxon>Actinomycetota</taxon>
        <taxon>Actinomycetes</taxon>
        <taxon>Kitasatosporales</taxon>
        <taxon>Streptomycetaceae</taxon>
        <taxon>Streptomyces</taxon>
    </lineage>
</organism>
<dbReference type="InterPro" id="IPR049244">
    <property type="entry name" value="DUF6879"/>
</dbReference>
<evidence type="ECO:0000313" key="3">
    <source>
        <dbReference type="Proteomes" id="UP000218944"/>
    </source>
</evidence>